<dbReference type="InterPro" id="IPR047008">
    <property type="entry name" value="XRN1_SH3_sf"/>
</dbReference>
<feature type="domain" description="Xrn1 N-terminal" evidence="7">
    <location>
        <begin position="1"/>
        <end position="227"/>
    </location>
</feature>
<comment type="similarity">
    <text evidence="4 5">Belongs to the 5'-3' exonuclease family.</text>
</comment>
<feature type="domain" description="5'-3' exoribonuclease 1 D1" evidence="10">
    <location>
        <begin position="753"/>
        <end position="939"/>
    </location>
</feature>
<dbReference type="Gene3D" id="2.30.30.750">
    <property type="match status" value="1"/>
</dbReference>
<dbReference type="Proteomes" id="UP000009131">
    <property type="component" value="Unassembled WGS sequence"/>
</dbReference>
<evidence type="ECO:0000313" key="12">
    <source>
        <dbReference type="EMBL" id="GAA98835.1"/>
    </source>
</evidence>
<evidence type="ECO:0000256" key="5">
    <source>
        <dbReference type="PIRNR" id="PIRNR006743"/>
    </source>
</evidence>
<dbReference type="GO" id="GO:0005737">
    <property type="term" value="C:cytoplasm"/>
    <property type="evidence" value="ECO:0007669"/>
    <property type="project" value="UniProtKB-SubCell"/>
</dbReference>
<dbReference type="Gene3D" id="2.170.260.40">
    <property type="match status" value="1"/>
</dbReference>
<reference evidence="12 13" key="1">
    <citation type="journal article" date="2011" name="J. Gen. Appl. Microbiol.">
        <title>Draft genome sequencing of the enigmatic basidiomycete Mixia osmundae.</title>
        <authorList>
            <person name="Nishida H."/>
            <person name="Nagatsuka Y."/>
            <person name="Sugiyama J."/>
        </authorList>
    </citation>
    <scope>NUCLEOTIDE SEQUENCE [LARGE SCALE GENOMIC DNA]</scope>
    <source>
        <strain evidence="13">CBS 9802 / IAM 14324 / JCM 22182 / KY 12970</strain>
    </source>
</reference>
<feature type="region of interest" description="Disordered" evidence="6">
    <location>
        <begin position="1355"/>
        <end position="1437"/>
    </location>
</feature>
<dbReference type="InterPro" id="IPR047007">
    <property type="entry name" value="XRN1_D1_sf"/>
</dbReference>
<dbReference type="GO" id="GO:0000184">
    <property type="term" value="P:nuclear-transcribed mRNA catabolic process, nonsense-mediated decay"/>
    <property type="evidence" value="ECO:0007669"/>
    <property type="project" value="UniProtKB-KW"/>
</dbReference>
<feature type="region of interest" description="Disordered" evidence="6">
    <location>
        <begin position="1259"/>
        <end position="1322"/>
    </location>
</feature>
<evidence type="ECO:0000313" key="13">
    <source>
        <dbReference type="Proteomes" id="UP000009131"/>
    </source>
</evidence>
<keyword evidence="1 5" id="KW-0540">Nuclease</keyword>
<keyword evidence="5" id="KW-0694">RNA-binding</keyword>
<dbReference type="Pfam" id="PF03159">
    <property type="entry name" value="XRN_N"/>
    <property type="match status" value="1"/>
</dbReference>
<dbReference type="Gene3D" id="3.40.50.12390">
    <property type="match status" value="2"/>
</dbReference>
<keyword evidence="13" id="KW-1185">Reference proteome</keyword>
<dbReference type="InParanoid" id="G7E7M5"/>
<feature type="region of interest" description="Disordered" evidence="6">
    <location>
        <begin position="104"/>
        <end position="133"/>
    </location>
</feature>
<dbReference type="InterPro" id="IPR016494">
    <property type="entry name" value="5_3_exoribonuclease_1"/>
</dbReference>
<dbReference type="InterPro" id="IPR027073">
    <property type="entry name" value="5_3_exoribonuclease"/>
</dbReference>
<dbReference type="InterPro" id="IPR041385">
    <property type="entry name" value="SH3_12"/>
</dbReference>
<keyword evidence="5" id="KW-0963">Cytoplasm</keyword>
<dbReference type="Gene3D" id="2.30.30.30">
    <property type="match status" value="1"/>
</dbReference>
<evidence type="ECO:0000256" key="6">
    <source>
        <dbReference type="SAM" id="MobiDB-lite"/>
    </source>
</evidence>
<feature type="region of interest" description="Disordered" evidence="6">
    <location>
        <begin position="479"/>
        <end position="500"/>
    </location>
</feature>
<dbReference type="PIRSF" id="PIRSF006743">
    <property type="entry name" value="Exonuclease_Xnr1"/>
    <property type="match status" value="1"/>
</dbReference>
<protein>
    <recommendedName>
        <fullName evidence="5">5'-3' exoribonuclease 1</fullName>
        <ecNumber evidence="5">3.1.13.-</ecNumber>
    </recommendedName>
</protein>
<feature type="compositionally biased region" description="Basic residues" evidence="6">
    <location>
        <begin position="1404"/>
        <end position="1414"/>
    </location>
</feature>
<feature type="domain" description="Exoribonuclease Xrn1 D2/D3" evidence="11">
    <location>
        <begin position="943"/>
        <end position="1163"/>
    </location>
</feature>
<evidence type="ECO:0000256" key="2">
    <source>
        <dbReference type="ARBA" id="ARBA00022801"/>
    </source>
</evidence>
<evidence type="ECO:0000259" key="7">
    <source>
        <dbReference type="Pfam" id="PF03159"/>
    </source>
</evidence>
<dbReference type="Pfam" id="PF18332">
    <property type="entry name" value="XRN1_D1"/>
    <property type="match status" value="1"/>
</dbReference>
<dbReference type="InterPro" id="IPR040992">
    <property type="entry name" value="XRN1_D1"/>
</dbReference>
<comment type="function">
    <text evidence="5">Multifunctional protein that exhibits several independent functions at different levels of the cellular processes. 5'-3' exonuclease component of the nonsense-mediated mRNA decay (NMD) which is a highly conserved mRNA degradation pathway, an RNA surveillance system whose role is to identify and rid cells of mRNA with premature termination codons and thus prevents accumulation of potentially harmful truncated proteins.</text>
</comment>
<evidence type="ECO:0000259" key="9">
    <source>
        <dbReference type="Pfam" id="PF18129"/>
    </source>
</evidence>
<dbReference type="GO" id="GO:0003723">
    <property type="term" value="F:RNA binding"/>
    <property type="evidence" value="ECO:0007669"/>
    <property type="project" value="UniProtKB-KW"/>
</dbReference>
<evidence type="ECO:0000256" key="4">
    <source>
        <dbReference type="ARBA" id="ARBA00038299"/>
    </source>
</evidence>
<reference evidence="12 13" key="2">
    <citation type="journal article" date="2012" name="Open Biol.">
        <title>Characteristics of nucleosomes and linker DNA regions on the genome of the basidiomycete Mixia osmundae revealed by mono- and dinucleosome mapping.</title>
        <authorList>
            <person name="Nishida H."/>
            <person name="Kondo S."/>
            <person name="Matsumoto T."/>
            <person name="Suzuki Y."/>
            <person name="Yoshikawa H."/>
            <person name="Taylor T.D."/>
            <person name="Sugiyama J."/>
        </authorList>
    </citation>
    <scope>NUCLEOTIDE SEQUENCE [LARGE SCALE GENOMIC DNA]</scope>
    <source>
        <strain evidence="13">CBS 9802 / IAM 14324 / JCM 22182 / KY 12970</strain>
    </source>
</reference>
<dbReference type="GO" id="GO:0004534">
    <property type="term" value="F:5'-3' RNA exonuclease activity"/>
    <property type="evidence" value="ECO:0007669"/>
    <property type="project" value="UniProtKB-ARBA"/>
</dbReference>
<accession>G7E7M5</accession>
<dbReference type="FunCoup" id="G7E7M5">
    <property type="interactions" value="341"/>
</dbReference>
<dbReference type="GO" id="GO:0005634">
    <property type="term" value="C:nucleus"/>
    <property type="evidence" value="ECO:0007669"/>
    <property type="project" value="TreeGrafter"/>
</dbReference>
<evidence type="ECO:0000259" key="10">
    <source>
        <dbReference type="Pfam" id="PF18332"/>
    </source>
</evidence>
<dbReference type="EC" id="3.1.13.-" evidence="5"/>
<feature type="compositionally biased region" description="Low complexity" evidence="6">
    <location>
        <begin position="1261"/>
        <end position="1278"/>
    </location>
</feature>
<dbReference type="Pfam" id="PF18334">
    <property type="entry name" value="XRN1_D2_D3"/>
    <property type="match status" value="1"/>
</dbReference>
<comment type="caution">
    <text evidence="12">The sequence shown here is derived from an EMBL/GenBank/DDBJ whole genome shotgun (WGS) entry which is preliminary data.</text>
</comment>
<dbReference type="PANTHER" id="PTHR12341:SF7">
    <property type="entry name" value="5'-3' EXORIBONUCLEASE 1"/>
    <property type="match status" value="1"/>
</dbReference>
<comment type="subcellular location">
    <subcellularLocation>
        <location evidence="5">Cytoplasm</location>
    </subcellularLocation>
</comment>
<dbReference type="OrthoDB" id="372487at2759"/>
<dbReference type="Gene3D" id="1.25.40.1050">
    <property type="match status" value="1"/>
</dbReference>
<gene>
    <name evidence="12" type="primary">Mo05523</name>
    <name evidence="12" type="ORF">E5Q_05523</name>
</gene>
<feature type="compositionally biased region" description="Basic and acidic residues" evidence="6">
    <location>
        <begin position="104"/>
        <end position="127"/>
    </location>
</feature>
<feature type="compositionally biased region" description="Gly residues" evidence="6">
    <location>
        <begin position="1368"/>
        <end position="1386"/>
    </location>
</feature>
<dbReference type="PANTHER" id="PTHR12341">
    <property type="entry name" value="5'-&gt;3' EXORIBONUCLEASE"/>
    <property type="match status" value="1"/>
</dbReference>
<feature type="domain" description="Xrn1 helical" evidence="8">
    <location>
        <begin position="273"/>
        <end position="713"/>
    </location>
</feature>
<proteinExistence type="inferred from homology"/>
<sequence length="1437" mass="161999">MGVPKFFRWVSERYPMISQLIQEGQQPEFDNLYLDMNGIIHNCSHKDGGDVHHRVTEEQMFLAIFTYIELLFSKIRPKQTFFMAIDGVAPRAKMNQQRSRRFRTAKEAKEARDAAIRKGEELPKEDPFDSNAITPGTPFMTRLSAQLRYFVNKKVSEDADWQGIQVILSGHEVPGEGEHKIMQFIRHSKAQPGYNPNVRHCLYGLDADLIMLGLLSHDPHFCLLREEVVFGKARKTSQSLETKNFYLLHLSLFREYLDLEFQSLAADPTLGFQYDLERIIDDFILLAIFVGNDFLPHLPGLHINEGALTLLFEIYKRVLPKAGGYINEHGQLNTHRLSLILEELQSFESDNFEKEYADSNWFKGKQQNYIEAMEQARARSKLVLTKEQRTLFRKVKTWLLSHLDAPTSDAVMTLPAKYPARDRRFLSDLANELRLFITFDEFDEDDKPVIALRFDEEMLSLAAADGSVSSKLAATHLDDDADDPAWQDEEASSSPHEDDEWKEAISRILAKYDKAQTLPDFNEADFEDSYAQKLEQKMSAWKTDYYRDKLEFEFTDKPALHQLAFRYIEGLQWVLHYYYDGVASWGWFYDYHYAPKISDLQNVDHMEFVFDLGRPFKPFEQLMGVLPDLSATILPEAYRDLLTSPESPIKDFYPRDFKLDLNGKKQDWEAVVKIPFIDQARLLHAMEGRSARLTPDEQQRNTWGDSYIFTYDAAHFATYPSSLPGFFPDLQNCQTKMLPYHLPTVEHLDFVKGLCEGALIGKDAVAGFPSLHTVQFTAQLGYHSVNVFQFDSKNESIVVTLDDAIEDGKPEEIAQQLIGQRIYVGWPYLREALVVAISNDLFRYEASPVAPGRIDSIPHRPELIRGWRKAADRIEETYSKRFGVIIGGVETLVHVKLLKGLKRLDDGALIKEWEVNENEQALQTIVQDVSSVDARYLEQAAAPINVDFPENTNIFFLGVGEYGAPAKVVGHEGNTAAIQTFTCALDAKEREIFRSLYQSLPQANYLPSPAVSRRLKMSALTLSKLTSSLLLAYKEQKINAGLNLKFEAKAQKVLGYTRRNDFGWEYSSRALKLLTSYKAKFPEIVQALDGNKHDIQSLSDIYPAQMLEAKAKEIKAWTTEHTQDFERVPLNADQLEKAQVQILEAKADELQNLRSQTEFKRKVFRGLPRSSLLRPSHTGTRLQKQTFTTGDRIIFVSDIGHVPLAAKGTVVGVQVKLIDIVVDVPFMGGHTLNGRCSEYRGLSVEPTTVLNLTQQQFAVSTRPTQPAQPARAPTTAQRSARDNFYTPAQRGAARGASVSVMTRGTSVRGGRGRGDFSGNYQAAARQESSQAYLPVQNPLEAALGIARQPAAQAYNSVPPPAALSHPNGRGGHPARGGAPRGRGHTNGGPQQIINRQAPPVSPARRGRPSGHGHGARGSTRGRSDASQFRSPPASVAS</sequence>
<evidence type="ECO:0000256" key="1">
    <source>
        <dbReference type="ARBA" id="ARBA00022722"/>
    </source>
</evidence>
<dbReference type="EMBL" id="BABT02000165">
    <property type="protein sequence ID" value="GAA98835.1"/>
    <property type="molecule type" value="Genomic_DNA"/>
</dbReference>
<dbReference type="CDD" id="cd18673">
    <property type="entry name" value="PIN_XRN1-2-like"/>
    <property type="match status" value="1"/>
</dbReference>
<dbReference type="STRING" id="764103.G7E7M5"/>
<keyword evidence="2 5" id="KW-0378">Hydrolase</keyword>
<evidence type="ECO:0000259" key="11">
    <source>
        <dbReference type="Pfam" id="PF18334"/>
    </source>
</evidence>
<name>G7E7M5_MIXOS</name>
<keyword evidence="5" id="KW-0866">Nonsense-mediated mRNA decay</keyword>
<dbReference type="InterPro" id="IPR041412">
    <property type="entry name" value="Xrn1_helical"/>
</dbReference>
<dbReference type="InterPro" id="IPR004859">
    <property type="entry name" value="Xrn1_N"/>
</dbReference>
<dbReference type="CDD" id="cd09897">
    <property type="entry name" value="H3TH_FEN1-XPG-like"/>
    <property type="match status" value="1"/>
</dbReference>
<keyword evidence="3 5" id="KW-0269">Exonuclease</keyword>
<organism evidence="12 13">
    <name type="scientific">Mixia osmundae (strain CBS 9802 / IAM 14324 / JCM 22182 / KY 12970)</name>
    <dbReference type="NCBI Taxonomy" id="764103"/>
    <lineage>
        <taxon>Eukaryota</taxon>
        <taxon>Fungi</taxon>
        <taxon>Dikarya</taxon>
        <taxon>Basidiomycota</taxon>
        <taxon>Pucciniomycotina</taxon>
        <taxon>Mixiomycetes</taxon>
        <taxon>Mixiales</taxon>
        <taxon>Mixiaceae</taxon>
        <taxon>Mixia</taxon>
    </lineage>
</organism>
<dbReference type="HOGENOM" id="CLU_001581_1_2_1"/>
<evidence type="ECO:0000259" key="8">
    <source>
        <dbReference type="Pfam" id="PF17846"/>
    </source>
</evidence>
<dbReference type="InterPro" id="IPR041106">
    <property type="entry name" value="XRN1_D2_D3"/>
</dbReference>
<dbReference type="eggNOG" id="KOG2045">
    <property type="taxonomic scope" value="Eukaryota"/>
</dbReference>
<dbReference type="Pfam" id="PF17846">
    <property type="entry name" value="XRN_M"/>
    <property type="match status" value="1"/>
</dbReference>
<feature type="domain" description="5'-3' exoribonuclease 1 SH3-like" evidence="9">
    <location>
        <begin position="1185"/>
        <end position="1251"/>
    </location>
</feature>
<dbReference type="GO" id="GO:0016075">
    <property type="term" value="P:rRNA catabolic process"/>
    <property type="evidence" value="ECO:0007669"/>
    <property type="project" value="TreeGrafter"/>
</dbReference>
<evidence type="ECO:0000256" key="3">
    <source>
        <dbReference type="ARBA" id="ARBA00022839"/>
    </source>
</evidence>
<dbReference type="InterPro" id="IPR014722">
    <property type="entry name" value="Rib_uL2_dom2"/>
</dbReference>
<dbReference type="Pfam" id="PF18129">
    <property type="entry name" value="SH3_12"/>
    <property type="match status" value="1"/>
</dbReference>
<dbReference type="FunFam" id="3.40.50.12390:FF:000002">
    <property type="entry name" value="5'-3' exoribonuclease 1"/>
    <property type="match status" value="1"/>
</dbReference>